<name>A0A810PWF2_9FIRM</name>
<dbReference type="EMBL" id="AP023415">
    <property type="protein sequence ID" value="BCK78046.1"/>
    <property type="molecule type" value="Genomic_DNA"/>
</dbReference>
<evidence type="ECO:0000313" key="5">
    <source>
        <dbReference type="Proteomes" id="UP000681343"/>
    </source>
</evidence>
<organism evidence="4 5">
    <name type="scientific">Vescimonas fastidiosa</name>
    <dbReference type="NCBI Taxonomy" id="2714353"/>
    <lineage>
        <taxon>Bacteria</taxon>
        <taxon>Bacillati</taxon>
        <taxon>Bacillota</taxon>
        <taxon>Clostridia</taxon>
        <taxon>Eubacteriales</taxon>
        <taxon>Oscillospiraceae</taxon>
        <taxon>Vescimonas</taxon>
    </lineage>
</organism>
<dbReference type="CDD" id="cd00688">
    <property type="entry name" value="ISOPREN_C2_like"/>
    <property type="match status" value="1"/>
</dbReference>
<proteinExistence type="predicted"/>
<dbReference type="SUPFAM" id="SSF48726">
    <property type="entry name" value="Immunoglobulin"/>
    <property type="match status" value="1"/>
</dbReference>
<dbReference type="SUPFAM" id="SSF48239">
    <property type="entry name" value="Terpenoid cyclases/Protein prenyltransferases"/>
    <property type="match status" value="1"/>
</dbReference>
<evidence type="ECO:0000256" key="1">
    <source>
        <dbReference type="SAM" id="Phobius"/>
    </source>
</evidence>
<keyword evidence="1" id="KW-1133">Transmembrane helix</keyword>
<dbReference type="RefSeq" id="WP_212818601.1">
    <property type="nucleotide sequence ID" value="NZ_AP023415.1"/>
</dbReference>
<reference evidence="4" key="1">
    <citation type="submission" date="2020-09" db="EMBL/GenBank/DDBJ databases">
        <title>New species isolated from human feces.</title>
        <authorList>
            <person name="Kitahara M."/>
            <person name="Shigeno Y."/>
            <person name="Shime M."/>
            <person name="Matsumoto Y."/>
            <person name="Nakamura S."/>
            <person name="Motooka D."/>
            <person name="Fukuoka S."/>
            <person name="Nishikawa H."/>
            <person name="Benno Y."/>
        </authorList>
    </citation>
    <scope>NUCLEOTIDE SEQUENCE</scope>
    <source>
        <strain evidence="4">MM35</strain>
    </source>
</reference>
<feature type="domain" description="Ig-like" evidence="3">
    <location>
        <begin position="137"/>
        <end position="232"/>
    </location>
</feature>
<dbReference type="Gene3D" id="2.60.40.10">
    <property type="entry name" value="Immunoglobulins"/>
    <property type="match status" value="1"/>
</dbReference>
<evidence type="ECO:0000259" key="3">
    <source>
        <dbReference type="PROSITE" id="PS50835"/>
    </source>
</evidence>
<dbReference type="InterPro" id="IPR036179">
    <property type="entry name" value="Ig-like_dom_sf"/>
</dbReference>
<dbReference type="InterPro" id="IPR013783">
    <property type="entry name" value="Ig-like_fold"/>
</dbReference>
<protein>
    <recommendedName>
        <fullName evidence="3">Ig-like domain-containing protein</fullName>
    </recommendedName>
</protein>
<keyword evidence="1" id="KW-0812">Transmembrane</keyword>
<accession>A0A810PWF2</accession>
<feature type="signal peptide" evidence="2">
    <location>
        <begin position="1"/>
        <end position="25"/>
    </location>
</feature>
<dbReference type="Gene3D" id="1.50.10.20">
    <property type="match status" value="1"/>
</dbReference>
<dbReference type="Proteomes" id="UP000681343">
    <property type="component" value="Chromosome"/>
</dbReference>
<evidence type="ECO:0000313" key="4">
    <source>
        <dbReference type="EMBL" id="BCK78046.1"/>
    </source>
</evidence>
<keyword evidence="2" id="KW-0732">Signal</keyword>
<dbReference type="PROSITE" id="PS50835">
    <property type="entry name" value="IG_LIKE"/>
    <property type="match status" value="1"/>
</dbReference>
<keyword evidence="5" id="KW-1185">Reference proteome</keyword>
<dbReference type="KEGG" id="vfa:MM35RIKEN_02380"/>
<feature type="transmembrane region" description="Helical" evidence="1">
    <location>
        <begin position="1747"/>
        <end position="1765"/>
    </location>
</feature>
<evidence type="ECO:0000256" key="2">
    <source>
        <dbReference type="SAM" id="SignalP"/>
    </source>
</evidence>
<sequence>MKKRIISLLLALIMALLLLPVSVLAVESSAEPTISADLPAEVALQPGDNFTLTVTALGSGTLSYQWYANTVSDYAGGTKIKGAESATYDVATAVEQVLYYYVEVTNTEEGKGPATVRSAICKVTVSESGSGELSDIPEITKDVVDAEDVVLPWHATTPRAFDIAIRDLGMTKVSYQWYKNSQKSYEGAEAIPDTNSTRLTVGGTTVVGTSYYFCVVTNTLADGSTKTARSAIGSLTIKAPAEMLFGLVVGQEPVGKVYIRVGDNVPLRDDLKNGMGESITDPGPYGDLVINQGTYRTEYIYPSDTMMTIIARALIEEGHRQVGGEKGYISSIIANYGTENSVELSEFRRGKGSGWMGTLNDWCTNQGFDKYTVAKGDVRDGDSIDVMYTTDYGNDIHCGFETADASLASMDVGSWKTWDLTNSGDVYAYEAVVNTDGTTVKVRPRALEKQYKTRVFVGDKEYRVGASSEPIPFEGNSLTITVKTVLPGSSTTAETVGKTYTFTILRDQHILTQKGDVTVDLLRKDGTVMQEGVVPSFTVWSGDFATSVSAYTADESKNTTGFVLHLPNLPEGVTGQVITSGGTCYAIENGTATVQGELARHGTIYFTIRLNANGGRSEYELRFAKPAATLGLSKCGFAGGNQAYNAENIYNGQPEGTMFQVNSTGKETGETGFDANWYEYNIHVTEKIQNLKSNGYAGIKLLSSSMVQVKVNDKVLLAPAKAMAGTALASQLMNVKNRIQLSGEKTDLCIRIENAKDSTDVVTYTFHIIRHSIEAAELEAMIQALPEAKYFVYATDEASVRQVKKLYDECKDEVKAQLSDGAKAKIEALWAELERQYQAGMDLTSAVLAEVNKYKADIPSTATELTDELYAKYADAIRTSGKLYDKLQDWALVLWTSSASKENSVLQNALKLLNKYETAKGSTIGQATDYLDDFMLTASGFNLTLGSAWNAYPVTFKDITYSNTKLGGEAGLPWNEAGRLRFEIDDPSIFEIREVKSFYADKGLGSNGEVYENILYYLIPLKEGTTTFRVTLTDETGTFYGQTPETIVHVNSPAEAAVEKLDQKLTNIKSLPRTRQYDTHYYWQGQEGAPFTFKVNGENAKVYVWDYLGGGKKTAYPVAADGTVTVLLKDGYNPIEVTADYEGKTVTQVYGLKGKVIDYTLSNVTRPGQEPRLGDTIDLKITGLSVPVYKILRIYNPMGPHFVYFTDELPQQYMLNSNNDQYHIGSMRIVLTGSGTINLTGGYIYETWMGSKLGSELTQGNTGEIAPQEENNFSVLPDLSFTVADYDGYTGQAWINTEVEGGPVTKAGKTVTINMPNMPLDEIAKNYPSVTNSTTVKLQSVLTIFGTNIPGLETVESKTVQNPLSGKDANLTPITSITFTVPADTPAGTYKIYGGTVKLRCGDPNYTIATKYLYERQIRDVELTVLPEVDYSGIYKTTGDFMATLGTPTVNSTGGEWMVIGLARSGRTVPAGYYDNVVEYVKAKADANERLHPAKVTDNARVILALTAIGKDVTNVGGHNLLKGLDNMAYVQTQGINGPIFTLIALDSHNYPTMGDVTREKLIETILGAALEDGGWTLSGTKADPDMTAMAIQALAPYYKTNETVKAAVDKALDVLSGLQQGDGGFGSWGTVNSESCAQVIVALTALGLDPTCDSRFVKNGKTPLDALAGFFVDGGGFKHVADKGRDGMATEQGYYALASYYRFLNGQTSLYDMSDVAVQTAGTSGGDNSGNGTNNGGTPATGDTGVLVWVIALPVAAVAAAFVLKRKKREE</sequence>
<keyword evidence="1" id="KW-0472">Membrane</keyword>
<dbReference type="InterPro" id="IPR007110">
    <property type="entry name" value="Ig-like_dom"/>
</dbReference>
<feature type="chain" id="PRO_5032492816" description="Ig-like domain-containing protein" evidence="2">
    <location>
        <begin position="26"/>
        <end position="1772"/>
    </location>
</feature>
<dbReference type="InterPro" id="IPR008930">
    <property type="entry name" value="Terpenoid_cyclase/PrenylTrfase"/>
</dbReference>
<gene>
    <name evidence="4" type="ORF">MM35RIKEN_02380</name>
</gene>